<dbReference type="SUPFAM" id="SSF109854">
    <property type="entry name" value="DinB/YfiT-like putative metalloenzymes"/>
    <property type="match status" value="1"/>
</dbReference>
<gene>
    <name evidence="2" type="ORF">J2S63_004116</name>
</gene>
<evidence type="ECO:0000313" key="3">
    <source>
        <dbReference type="Proteomes" id="UP001183648"/>
    </source>
</evidence>
<dbReference type="RefSeq" id="WP_310306329.1">
    <property type="nucleotide sequence ID" value="NZ_BAAAPS010000006.1"/>
</dbReference>
<keyword evidence="3" id="KW-1185">Reference proteome</keyword>
<proteinExistence type="predicted"/>
<accession>A0ABU2C1M5</accession>
<feature type="domain" description="Mycothiol-dependent maleylpyruvate isomerase metal-binding" evidence="1">
    <location>
        <begin position="18"/>
        <end position="128"/>
    </location>
</feature>
<dbReference type="InterPro" id="IPR017517">
    <property type="entry name" value="Maleyloyr_isom"/>
</dbReference>
<dbReference type="Gene3D" id="1.20.120.450">
    <property type="entry name" value="dinb family like domain"/>
    <property type="match status" value="1"/>
</dbReference>
<name>A0ABU2C1M5_9ACTN</name>
<evidence type="ECO:0000259" key="1">
    <source>
        <dbReference type="Pfam" id="PF11716"/>
    </source>
</evidence>
<comment type="caution">
    <text evidence="2">The sequence shown here is derived from an EMBL/GenBank/DDBJ whole genome shotgun (WGS) entry which is preliminary data.</text>
</comment>
<dbReference type="EMBL" id="JAVDYG010000001">
    <property type="protein sequence ID" value="MDR7364563.1"/>
    <property type="molecule type" value="Genomic_DNA"/>
</dbReference>
<dbReference type="InterPro" id="IPR034660">
    <property type="entry name" value="DinB/YfiT-like"/>
</dbReference>
<protein>
    <submittedName>
        <fullName evidence="2">Uncharacterized protein (TIGR03086 family)</fullName>
    </submittedName>
</protein>
<reference evidence="2 3" key="1">
    <citation type="submission" date="2023-07" db="EMBL/GenBank/DDBJ databases">
        <title>Sequencing the genomes of 1000 actinobacteria strains.</title>
        <authorList>
            <person name="Klenk H.-P."/>
        </authorList>
    </citation>
    <scope>NUCLEOTIDE SEQUENCE [LARGE SCALE GENOMIC DNA]</scope>
    <source>
        <strain evidence="2 3">DSM 19426</strain>
    </source>
</reference>
<dbReference type="NCBIfam" id="TIGR03083">
    <property type="entry name" value="maleylpyruvate isomerase family mycothiol-dependent enzyme"/>
    <property type="match status" value="1"/>
</dbReference>
<dbReference type="InterPro" id="IPR024344">
    <property type="entry name" value="MDMPI_metal-binding"/>
</dbReference>
<evidence type="ECO:0000313" key="2">
    <source>
        <dbReference type="EMBL" id="MDR7364563.1"/>
    </source>
</evidence>
<sequence length="188" mass="19569">MTALAERTALLGDAVAWTATTLPAAAVAAPDLPTPCDGWTLVDLLLHMDDALEAFHEASGGHVSPPVPRHPATPAALVERLRFSACRLLEAWSRPVPASVRVGEMPLPTSLLLDAAALEIAVHGWDLAVATGGPRLPESLAGRLLPVLDAVVDCGDVGPGRRFALPVPTPPAAPLDVVLLARLGRHAR</sequence>
<dbReference type="Pfam" id="PF11716">
    <property type="entry name" value="MDMPI_N"/>
    <property type="match status" value="1"/>
</dbReference>
<organism evidence="2 3">
    <name type="scientific">Nocardioides marmoribigeumensis</name>
    <dbReference type="NCBI Taxonomy" id="433649"/>
    <lineage>
        <taxon>Bacteria</taxon>
        <taxon>Bacillati</taxon>
        <taxon>Actinomycetota</taxon>
        <taxon>Actinomycetes</taxon>
        <taxon>Propionibacteriales</taxon>
        <taxon>Nocardioidaceae</taxon>
        <taxon>Nocardioides</taxon>
    </lineage>
</organism>
<dbReference type="Proteomes" id="UP001183648">
    <property type="component" value="Unassembled WGS sequence"/>
</dbReference>